<name>A0A934UMW4_9SPHI</name>
<comment type="similarity">
    <text evidence="1">Belongs to the glycosyl hydrolase 2 family.</text>
</comment>
<keyword evidence="2 7" id="KW-0378">Hydrolase</keyword>
<comment type="caution">
    <text evidence="7">The sequence shown here is derived from an EMBL/GenBank/DDBJ whole genome shotgun (WGS) entry which is preliminary data.</text>
</comment>
<protein>
    <submittedName>
        <fullName evidence="7">Glycoside hydrolase family 2</fullName>
    </submittedName>
</protein>
<dbReference type="InterPro" id="IPR006102">
    <property type="entry name" value="Ig-like_GH2"/>
</dbReference>
<dbReference type="Gene3D" id="3.20.20.80">
    <property type="entry name" value="Glycosidases"/>
    <property type="match status" value="1"/>
</dbReference>
<dbReference type="Pfam" id="PF00703">
    <property type="entry name" value="Glyco_hydro_2"/>
    <property type="match status" value="1"/>
</dbReference>
<dbReference type="GO" id="GO:0005975">
    <property type="term" value="P:carbohydrate metabolic process"/>
    <property type="evidence" value="ECO:0007669"/>
    <property type="project" value="InterPro"/>
</dbReference>
<evidence type="ECO:0000259" key="6">
    <source>
        <dbReference type="Pfam" id="PF02837"/>
    </source>
</evidence>
<sequence length="880" mass="101204">MRFTKGILFATALTLFFFQAFSQNWKVKQILLQSRWAKDVDPNHTLEAYPRPQMKRKAWTNLNGLWDYAITVQTSILPSNFDGKILVPYPLESALSGVQKGLKPEQNLWYRRIINRPKLKTGEKVLLHFGAVDWQATVFVNGKEAGNHTGGYTAFSFDITPFLNRENNEIVVKVYDPTDKGIGPHGKQVLNPANIYYTPSSGIWQTVWLETVPAVHISGLTSTPDVDQGVLKVVTNMAGTDENYSVRITAFSEGKKISSVNGKAGAQVSLEIPHAHLWFPDDPFLYDLSVELLKGNKVVDKVQSYFGMRKVAIQKDEKGFNRIFLNNKYVYNLGVLDQGFWPDGLYSAPTDEAMEFDIKAIKEMGFNTIRKHIKIEPVRWYYYADKLGMMVWQDMVNPNQSLPAGAKDEFEKEAKEALDQLHNYPSITTWVLFNERWGAYDQERLTKWMKDYDPSRIVNGHSGELLYVNDKLRSPSKQPYINSDLTDVHSYPDPRNPLQLPSKSMVLGEFGGVGVPVPGHQWDDLQGWGYVQVTPDQLERRYREMTNQLKTLEVQGLSGSIYTQPFDVEGEENGLMTYDREIIKIPMARLREINGTIIKSNDAVAKSVAVKDIDLHDTDERYAEFLKDFDNGKRDSVFLRRLILISLRQKDTVRTKELSSAYINSRNSLYTLENLRFISVITQKSTDPGLVLFKNNAEKVNAIFGPNAAARKIKDIIQREEIDPFLKNNMIPHWDEIQNKVKSKYGDFGEAYIIGRRLFYYWTVSKEWDKFGEYYVLYYKSQLKNNEFHINNISWDVFEHVSDKDVLAFAAEVMKYDIEQFDSTDPYAFDTYANILYKLGRKEEALKLERSALELADDKKVYLEAISKMEKGIPTWKTDN</sequence>
<proteinExistence type="inferred from homology"/>
<evidence type="ECO:0000256" key="2">
    <source>
        <dbReference type="ARBA" id="ARBA00022801"/>
    </source>
</evidence>
<gene>
    <name evidence="7" type="ORF">I5M19_08345</name>
</gene>
<dbReference type="Gene3D" id="2.60.120.260">
    <property type="entry name" value="Galactose-binding domain-like"/>
    <property type="match status" value="1"/>
</dbReference>
<dbReference type="SUPFAM" id="SSF51445">
    <property type="entry name" value="(Trans)glycosidases"/>
    <property type="match status" value="1"/>
</dbReference>
<keyword evidence="8" id="KW-1185">Reference proteome</keyword>
<feature type="domain" description="Glycosyl hydrolases family 2 sugar binding" evidence="6">
    <location>
        <begin position="87"/>
        <end position="179"/>
    </location>
</feature>
<dbReference type="SUPFAM" id="SSF49303">
    <property type="entry name" value="beta-Galactosidase/glucuronidase domain"/>
    <property type="match status" value="1"/>
</dbReference>
<reference evidence="7" key="1">
    <citation type="submission" date="2020-12" db="EMBL/GenBank/DDBJ databases">
        <title>Bacterial novel species Mucilaginibacter sp. SD-g isolated from soil.</title>
        <authorList>
            <person name="Jung H.-Y."/>
        </authorList>
    </citation>
    <scope>NUCLEOTIDE SEQUENCE</scope>
    <source>
        <strain evidence="7">SD-g</strain>
    </source>
</reference>
<dbReference type="AlphaFoldDB" id="A0A934UMW4"/>
<feature type="domain" description="Glycoside hydrolase family 2 catalytic" evidence="5">
    <location>
        <begin position="323"/>
        <end position="463"/>
    </location>
</feature>
<dbReference type="InterPro" id="IPR036156">
    <property type="entry name" value="Beta-gal/glucu_dom_sf"/>
</dbReference>
<dbReference type="Gene3D" id="2.60.40.10">
    <property type="entry name" value="Immunoglobulins"/>
    <property type="match status" value="1"/>
</dbReference>
<evidence type="ECO:0000256" key="3">
    <source>
        <dbReference type="ARBA" id="ARBA00023295"/>
    </source>
</evidence>
<evidence type="ECO:0000259" key="4">
    <source>
        <dbReference type="Pfam" id="PF00703"/>
    </source>
</evidence>
<evidence type="ECO:0000313" key="7">
    <source>
        <dbReference type="EMBL" id="MBK0379312.1"/>
    </source>
</evidence>
<dbReference type="Pfam" id="PF02837">
    <property type="entry name" value="Glyco_hydro_2_N"/>
    <property type="match status" value="1"/>
</dbReference>
<evidence type="ECO:0000256" key="1">
    <source>
        <dbReference type="ARBA" id="ARBA00007401"/>
    </source>
</evidence>
<dbReference type="InterPro" id="IPR006104">
    <property type="entry name" value="Glyco_hydro_2_N"/>
</dbReference>
<dbReference type="InterPro" id="IPR017853">
    <property type="entry name" value="GH"/>
</dbReference>
<dbReference type="PANTHER" id="PTHR42732:SF2">
    <property type="entry name" value="BETA-MANNOSIDASE"/>
    <property type="match status" value="1"/>
</dbReference>
<dbReference type="InterPro" id="IPR006103">
    <property type="entry name" value="Glyco_hydro_2_cat"/>
</dbReference>
<feature type="domain" description="Glycoside hydrolase family 2 immunoglobulin-like beta-sandwich" evidence="4">
    <location>
        <begin position="215"/>
        <end position="309"/>
    </location>
</feature>
<dbReference type="PANTHER" id="PTHR42732">
    <property type="entry name" value="BETA-GALACTOSIDASE"/>
    <property type="match status" value="1"/>
</dbReference>
<evidence type="ECO:0000313" key="8">
    <source>
        <dbReference type="Proteomes" id="UP000613193"/>
    </source>
</evidence>
<dbReference type="InterPro" id="IPR008979">
    <property type="entry name" value="Galactose-bd-like_sf"/>
</dbReference>
<evidence type="ECO:0000259" key="5">
    <source>
        <dbReference type="Pfam" id="PF02836"/>
    </source>
</evidence>
<dbReference type="Pfam" id="PF02836">
    <property type="entry name" value="Glyco_hydro_2_C"/>
    <property type="match status" value="1"/>
</dbReference>
<dbReference type="RefSeq" id="WP_200065746.1">
    <property type="nucleotide sequence ID" value="NZ_JAEHFW010000001.1"/>
</dbReference>
<accession>A0A934UMW4</accession>
<dbReference type="InterPro" id="IPR051913">
    <property type="entry name" value="GH2_Domain-Containing"/>
</dbReference>
<keyword evidence="3" id="KW-0326">Glycosidase</keyword>
<dbReference type="EMBL" id="JAEHFW010000001">
    <property type="protein sequence ID" value="MBK0379312.1"/>
    <property type="molecule type" value="Genomic_DNA"/>
</dbReference>
<dbReference type="SUPFAM" id="SSF49785">
    <property type="entry name" value="Galactose-binding domain-like"/>
    <property type="match status" value="1"/>
</dbReference>
<organism evidence="7 8">
    <name type="scientific">Mucilaginibacter segetis</name>
    <dbReference type="NCBI Taxonomy" id="2793071"/>
    <lineage>
        <taxon>Bacteria</taxon>
        <taxon>Pseudomonadati</taxon>
        <taxon>Bacteroidota</taxon>
        <taxon>Sphingobacteriia</taxon>
        <taxon>Sphingobacteriales</taxon>
        <taxon>Sphingobacteriaceae</taxon>
        <taxon>Mucilaginibacter</taxon>
    </lineage>
</organism>
<dbReference type="InterPro" id="IPR013783">
    <property type="entry name" value="Ig-like_fold"/>
</dbReference>
<dbReference type="GO" id="GO:0004553">
    <property type="term" value="F:hydrolase activity, hydrolyzing O-glycosyl compounds"/>
    <property type="evidence" value="ECO:0007669"/>
    <property type="project" value="InterPro"/>
</dbReference>
<dbReference type="Proteomes" id="UP000613193">
    <property type="component" value="Unassembled WGS sequence"/>
</dbReference>